<gene>
    <name evidence="2" type="ORF">GCM10010361_12660</name>
</gene>
<dbReference type="EMBL" id="BAAABY010000009">
    <property type="protein sequence ID" value="GAA0450060.1"/>
    <property type="molecule type" value="Genomic_DNA"/>
</dbReference>
<organism evidence="2 3">
    <name type="scientific">Streptomyces olivaceiscleroticus</name>
    <dbReference type="NCBI Taxonomy" id="68245"/>
    <lineage>
        <taxon>Bacteria</taxon>
        <taxon>Bacillati</taxon>
        <taxon>Actinomycetota</taxon>
        <taxon>Actinomycetes</taxon>
        <taxon>Kitasatosporales</taxon>
        <taxon>Streptomycetaceae</taxon>
        <taxon>Streptomyces</taxon>
    </lineage>
</organism>
<keyword evidence="3" id="KW-1185">Reference proteome</keyword>
<evidence type="ECO:0008006" key="4">
    <source>
        <dbReference type="Google" id="ProtNLM"/>
    </source>
</evidence>
<proteinExistence type="predicted"/>
<sequence length="64" mass="7324">MLDGQGVSRRGGTTRAPVRGLRIKLRQRRHNSTLARIRCLGEQAMAALKGWRLPRKHRTPPNLR</sequence>
<evidence type="ECO:0000313" key="2">
    <source>
        <dbReference type="EMBL" id="GAA0450060.1"/>
    </source>
</evidence>
<reference evidence="2 3" key="1">
    <citation type="journal article" date="2019" name="Int. J. Syst. Evol. Microbiol.">
        <title>The Global Catalogue of Microorganisms (GCM) 10K type strain sequencing project: providing services to taxonomists for standard genome sequencing and annotation.</title>
        <authorList>
            <consortium name="The Broad Institute Genomics Platform"/>
            <consortium name="The Broad Institute Genome Sequencing Center for Infectious Disease"/>
            <person name="Wu L."/>
            <person name="Ma J."/>
        </authorList>
    </citation>
    <scope>NUCLEOTIDE SEQUENCE [LARGE SCALE GENOMIC DNA]</scope>
    <source>
        <strain evidence="2 3">JCM 4805</strain>
    </source>
</reference>
<evidence type="ECO:0000313" key="3">
    <source>
        <dbReference type="Proteomes" id="UP001500909"/>
    </source>
</evidence>
<comment type="caution">
    <text evidence="2">The sequence shown here is derived from an EMBL/GenBank/DDBJ whole genome shotgun (WGS) entry which is preliminary data.</text>
</comment>
<evidence type="ECO:0000256" key="1">
    <source>
        <dbReference type="SAM" id="MobiDB-lite"/>
    </source>
</evidence>
<dbReference type="Proteomes" id="UP001500909">
    <property type="component" value="Unassembled WGS sequence"/>
</dbReference>
<feature type="region of interest" description="Disordered" evidence="1">
    <location>
        <begin position="1"/>
        <end position="20"/>
    </location>
</feature>
<name>A0ABN0ZJF7_9ACTN</name>
<accession>A0ABN0ZJF7</accession>
<protein>
    <recommendedName>
        <fullName evidence="4">Transposase</fullName>
    </recommendedName>
</protein>